<evidence type="ECO:0000256" key="1">
    <source>
        <dbReference type="ARBA" id="ARBA00004651"/>
    </source>
</evidence>
<keyword evidence="5 7" id="KW-1133">Transmembrane helix</keyword>
<feature type="transmembrane region" description="Helical" evidence="7">
    <location>
        <begin position="203"/>
        <end position="227"/>
    </location>
</feature>
<feature type="transmembrane region" description="Helical" evidence="7">
    <location>
        <begin position="43"/>
        <end position="65"/>
    </location>
</feature>
<feature type="transmembrane region" description="Helical" evidence="7">
    <location>
        <begin position="102"/>
        <end position="123"/>
    </location>
</feature>
<dbReference type="Pfam" id="PF03773">
    <property type="entry name" value="ArsP_1"/>
    <property type="match status" value="1"/>
</dbReference>
<dbReference type="STRING" id="999894.TDIS_0186"/>
<accession>A0A179D7U7</accession>
<dbReference type="Proteomes" id="UP000078390">
    <property type="component" value="Unassembled WGS sequence"/>
</dbReference>
<dbReference type="PANTHER" id="PTHR34184:SF4">
    <property type="entry name" value="UPF0718 PROTEIN YCGR"/>
    <property type="match status" value="1"/>
</dbReference>
<dbReference type="AlphaFoldDB" id="A0A179D7U7"/>
<gene>
    <name evidence="8" type="ORF">TDIS_0186</name>
</gene>
<keyword evidence="9" id="KW-1185">Reference proteome</keyword>
<feature type="transmembrane region" description="Helical" evidence="7">
    <location>
        <begin position="172"/>
        <end position="191"/>
    </location>
</feature>
<dbReference type="EMBL" id="LWLG01000001">
    <property type="protein sequence ID" value="OAQ21668.1"/>
    <property type="molecule type" value="Genomic_DNA"/>
</dbReference>
<reference evidence="8 9" key="1">
    <citation type="submission" date="2016-04" db="EMBL/GenBank/DDBJ databases">
        <title>Genome analysis of Thermosulfurimonas dismutans, the first thermophilic sulfur-disproportionating bacterium of the phylum Thermodesulfobacteria.</title>
        <authorList>
            <person name="Mardanov A.V."/>
            <person name="Beletsky A.V."/>
            <person name="Kadnikov V.V."/>
            <person name="Slobodkin A.I."/>
            <person name="Ravin N.V."/>
        </authorList>
    </citation>
    <scope>NUCLEOTIDE SEQUENCE [LARGE SCALE GENOMIC DNA]</scope>
    <source>
        <strain evidence="8 9">S95</strain>
    </source>
</reference>
<dbReference type="InterPro" id="IPR052923">
    <property type="entry name" value="UPF0718"/>
</dbReference>
<comment type="caution">
    <text evidence="8">The sequence shown here is derived from an EMBL/GenBank/DDBJ whole genome shotgun (WGS) entry which is preliminary data.</text>
</comment>
<keyword evidence="6 7" id="KW-0472">Membrane</keyword>
<feature type="transmembrane region" description="Helical" evidence="7">
    <location>
        <begin position="6"/>
        <end position="23"/>
    </location>
</feature>
<dbReference type="InterPro" id="IPR005524">
    <property type="entry name" value="DUF318"/>
</dbReference>
<dbReference type="GO" id="GO:0005886">
    <property type="term" value="C:plasma membrane"/>
    <property type="evidence" value="ECO:0007669"/>
    <property type="project" value="UniProtKB-SubCell"/>
</dbReference>
<dbReference type="PANTHER" id="PTHR34184">
    <property type="entry name" value="UPF0718 PROTEIN YCGR"/>
    <property type="match status" value="1"/>
</dbReference>
<evidence type="ECO:0000256" key="5">
    <source>
        <dbReference type="ARBA" id="ARBA00022989"/>
    </source>
</evidence>
<evidence type="ECO:0000256" key="4">
    <source>
        <dbReference type="ARBA" id="ARBA00022692"/>
    </source>
</evidence>
<evidence type="ECO:0000256" key="7">
    <source>
        <dbReference type="SAM" id="Phobius"/>
    </source>
</evidence>
<keyword evidence="3" id="KW-1003">Cell membrane</keyword>
<comment type="similarity">
    <text evidence="2">Belongs to the UPF0718 family.</text>
</comment>
<protein>
    <submittedName>
        <fullName evidence="8">Transporter</fullName>
    </submittedName>
</protein>
<feature type="transmembrane region" description="Helical" evidence="7">
    <location>
        <begin position="233"/>
        <end position="253"/>
    </location>
</feature>
<organism evidence="8 9">
    <name type="scientific">Thermosulfurimonas dismutans</name>
    <dbReference type="NCBI Taxonomy" id="999894"/>
    <lineage>
        <taxon>Bacteria</taxon>
        <taxon>Pseudomonadati</taxon>
        <taxon>Thermodesulfobacteriota</taxon>
        <taxon>Thermodesulfobacteria</taxon>
        <taxon>Thermodesulfobacteriales</taxon>
        <taxon>Thermodesulfobacteriaceae</taxon>
        <taxon>Thermosulfurimonas</taxon>
    </lineage>
</organism>
<keyword evidence="4 7" id="KW-0812">Transmembrane</keyword>
<proteinExistence type="inferred from homology"/>
<evidence type="ECO:0000256" key="3">
    <source>
        <dbReference type="ARBA" id="ARBA00022475"/>
    </source>
</evidence>
<evidence type="ECO:0000256" key="6">
    <source>
        <dbReference type="ARBA" id="ARBA00023136"/>
    </source>
</evidence>
<sequence length="260" mass="27225">MILESAPYLLIGLFIAGLLRAFLPQEFLARHLGDNSLGSAFKAALFGIPLPLCCCGVLPTAVSLYRQGASLSATFAFLVATPQTSVDAILLAYGLLGGIFAIAYPVSALFGAFLTSLAMVIFIKSTSKVLSPVFSCAMCNEETPHTHPFGEKVTFALQYAVTELFAEIAKPLLIGFLAAALVALILPPNLAESLSAHGLTYPAMLVIGLPLYVCATASIPLGYAFLLKGFSPGSVLVFLMAGPGTNLTSLSVLSKIFGKK</sequence>
<name>A0A179D7U7_9BACT</name>
<evidence type="ECO:0000313" key="9">
    <source>
        <dbReference type="Proteomes" id="UP000078390"/>
    </source>
</evidence>
<evidence type="ECO:0000313" key="8">
    <source>
        <dbReference type="EMBL" id="OAQ21668.1"/>
    </source>
</evidence>
<comment type="subcellular location">
    <subcellularLocation>
        <location evidence="1">Cell membrane</location>
        <topology evidence="1">Multi-pass membrane protein</topology>
    </subcellularLocation>
</comment>
<evidence type="ECO:0000256" key="2">
    <source>
        <dbReference type="ARBA" id="ARBA00006386"/>
    </source>
</evidence>